<proteinExistence type="predicted"/>
<dbReference type="SUPFAM" id="SSF52949">
    <property type="entry name" value="Macro domain-like"/>
    <property type="match status" value="1"/>
</dbReference>
<dbReference type="GeneID" id="77462996"/>
<gene>
    <name evidence="2" type="primary">ymdB</name>
    <name evidence="2" type="ORF">NCTC11087_02067</name>
</gene>
<evidence type="ECO:0000313" key="2">
    <source>
        <dbReference type="EMBL" id="SUO05131.1"/>
    </source>
</evidence>
<dbReference type="SMART" id="SM00506">
    <property type="entry name" value="A1pp"/>
    <property type="match status" value="1"/>
</dbReference>
<dbReference type="EMBL" id="UHFX01000003">
    <property type="protein sequence ID" value="SUO05131.1"/>
    <property type="molecule type" value="Genomic_DNA"/>
</dbReference>
<dbReference type="Pfam" id="PF01661">
    <property type="entry name" value="Macro"/>
    <property type="match status" value="1"/>
</dbReference>
<dbReference type="GO" id="GO:0016787">
    <property type="term" value="F:hydrolase activity"/>
    <property type="evidence" value="ECO:0007669"/>
    <property type="project" value="UniProtKB-KW"/>
</dbReference>
<evidence type="ECO:0000313" key="3">
    <source>
        <dbReference type="Proteomes" id="UP000255523"/>
    </source>
</evidence>
<dbReference type="AlphaFoldDB" id="A0A380LPC0"/>
<dbReference type="PANTHER" id="PTHR11106">
    <property type="entry name" value="GANGLIOSIDE INDUCED DIFFERENTIATION ASSOCIATED PROTEIN 2-RELATED"/>
    <property type="match status" value="1"/>
</dbReference>
<accession>A0A380LPC0</accession>
<dbReference type="Gene3D" id="3.40.220.10">
    <property type="entry name" value="Leucine Aminopeptidase, subunit E, domain 1"/>
    <property type="match status" value="1"/>
</dbReference>
<dbReference type="Proteomes" id="UP000255523">
    <property type="component" value="Unassembled WGS sequence"/>
</dbReference>
<dbReference type="InterPro" id="IPR043472">
    <property type="entry name" value="Macro_dom-like"/>
</dbReference>
<evidence type="ECO:0000259" key="1">
    <source>
        <dbReference type="PROSITE" id="PS51154"/>
    </source>
</evidence>
<dbReference type="OrthoDB" id="6194521at2"/>
<dbReference type="InterPro" id="IPR002589">
    <property type="entry name" value="Macro_dom"/>
</dbReference>
<feature type="domain" description="Macro" evidence="1">
    <location>
        <begin position="1"/>
        <end position="175"/>
    </location>
</feature>
<dbReference type="PANTHER" id="PTHR11106:SF27">
    <property type="entry name" value="MACRO DOMAIN-CONTAINING PROTEIN"/>
    <property type="match status" value="1"/>
</dbReference>
<name>A0A380LPC0_9FIRM</name>
<dbReference type="RefSeq" id="WP_022790330.1">
    <property type="nucleotide sequence ID" value="NZ_UHFX01000003.1"/>
</dbReference>
<organism evidence="2 3">
    <name type="scientific">Faecalicoccus pleomorphus</name>
    <dbReference type="NCBI Taxonomy" id="1323"/>
    <lineage>
        <taxon>Bacteria</taxon>
        <taxon>Bacillati</taxon>
        <taxon>Bacillota</taxon>
        <taxon>Erysipelotrichia</taxon>
        <taxon>Erysipelotrichales</taxon>
        <taxon>Erysipelotrichaceae</taxon>
        <taxon>Faecalicoccus</taxon>
    </lineage>
</organism>
<keyword evidence="3" id="KW-1185">Reference proteome</keyword>
<sequence>MITTLKGDITGLDFDIIVNAANNHLLPGSGVCGAIFKKAGHQLETACQKIGYCQTGDAVMTEAYDLPSKAIIHTVGPIYHQDSNAAYSLKACYWNSMVLAFDYMRSHHLDSVSIAFPCIATGIYGYPHQEACSIAVNTIYQLMHEYPDAKKINVVFVCYQQEDYLLYKEELAKYAFYGR</sequence>
<dbReference type="PROSITE" id="PS51154">
    <property type="entry name" value="MACRO"/>
    <property type="match status" value="1"/>
</dbReference>
<dbReference type="EC" id="3.5.1.-" evidence="2"/>
<keyword evidence="2" id="KW-0378">Hydrolase</keyword>
<protein>
    <submittedName>
        <fullName evidence="2">ATPase associated with chromosome architecture/replication</fullName>
        <ecNumber evidence="2">3.5.1.-</ecNumber>
    </submittedName>
</protein>
<reference evidence="2 3" key="1">
    <citation type="submission" date="2018-06" db="EMBL/GenBank/DDBJ databases">
        <authorList>
            <consortium name="Pathogen Informatics"/>
            <person name="Doyle S."/>
        </authorList>
    </citation>
    <scope>NUCLEOTIDE SEQUENCE [LARGE SCALE GENOMIC DNA]</scope>
    <source>
        <strain evidence="2 3">NCTC11087</strain>
    </source>
</reference>